<dbReference type="GO" id="GO:0140662">
    <property type="term" value="F:ATP-dependent protein folding chaperone"/>
    <property type="evidence" value="ECO:0007669"/>
    <property type="project" value="InterPro"/>
</dbReference>
<evidence type="ECO:0000256" key="2">
    <source>
        <dbReference type="ARBA" id="ARBA00022824"/>
    </source>
</evidence>
<feature type="signal peptide" evidence="6">
    <location>
        <begin position="1"/>
        <end position="25"/>
    </location>
</feature>
<evidence type="ECO:0000256" key="6">
    <source>
        <dbReference type="SAM" id="SignalP"/>
    </source>
</evidence>
<dbReference type="Pfam" id="PF00012">
    <property type="entry name" value="HSP70"/>
    <property type="match status" value="2"/>
</dbReference>
<dbReference type="STRING" id="42251.A0A2T7A7E3"/>
<keyword evidence="4" id="KW-0143">Chaperone</keyword>
<feature type="region of interest" description="Disordered" evidence="5">
    <location>
        <begin position="517"/>
        <end position="536"/>
    </location>
</feature>
<evidence type="ECO:0000256" key="1">
    <source>
        <dbReference type="ARBA" id="ARBA00022741"/>
    </source>
</evidence>
<dbReference type="GO" id="GO:0030968">
    <property type="term" value="P:endoplasmic reticulum unfolded protein response"/>
    <property type="evidence" value="ECO:0007669"/>
    <property type="project" value="TreeGrafter"/>
</dbReference>
<dbReference type="PANTHER" id="PTHR45639">
    <property type="entry name" value="HSC70CB, ISOFORM G-RELATED"/>
    <property type="match status" value="1"/>
</dbReference>
<evidence type="ECO:0000256" key="3">
    <source>
        <dbReference type="ARBA" id="ARBA00022840"/>
    </source>
</evidence>
<reference evidence="7 8" key="1">
    <citation type="submission" date="2017-04" db="EMBL/GenBank/DDBJ databases">
        <title>Draft genome sequence of Tuber borchii Vittad., a whitish edible truffle.</title>
        <authorList>
            <consortium name="DOE Joint Genome Institute"/>
            <person name="Murat C."/>
            <person name="Kuo A."/>
            <person name="Barry K.W."/>
            <person name="Clum A."/>
            <person name="Dockter R.B."/>
            <person name="Fauchery L."/>
            <person name="Iotti M."/>
            <person name="Kohler A."/>
            <person name="Labutti K."/>
            <person name="Lindquist E.A."/>
            <person name="Lipzen A."/>
            <person name="Ohm R.A."/>
            <person name="Wang M."/>
            <person name="Grigoriev I.V."/>
            <person name="Zambonelli A."/>
            <person name="Martin F.M."/>
        </authorList>
    </citation>
    <scope>NUCLEOTIDE SEQUENCE [LARGE SCALE GENOMIC DNA]</scope>
    <source>
        <strain evidence="7 8">Tbo3840</strain>
    </source>
</reference>
<protein>
    <submittedName>
        <fullName evidence="7">Hsp70 protein-domain-containing protein</fullName>
    </submittedName>
</protein>
<evidence type="ECO:0000313" key="7">
    <source>
        <dbReference type="EMBL" id="PUU83658.1"/>
    </source>
</evidence>
<dbReference type="InterPro" id="IPR013126">
    <property type="entry name" value="Hsp_70_fam"/>
</dbReference>
<dbReference type="PANTHER" id="PTHR45639:SF3">
    <property type="entry name" value="HYPOXIA UP-REGULATED PROTEIN 1"/>
    <property type="match status" value="1"/>
</dbReference>
<dbReference type="InterPro" id="IPR029047">
    <property type="entry name" value="HSP70_peptide-bd_sf"/>
</dbReference>
<organism evidence="7 8">
    <name type="scientific">Tuber borchii</name>
    <name type="common">White truffle</name>
    <dbReference type="NCBI Taxonomy" id="42251"/>
    <lineage>
        <taxon>Eukaryota</taxon>
        <taxon>Fungi</taxon>
        <taxon>Dikarya</taxon>
        <taxon>Ascomycota</taxon>
        <taxon>Pezizomycotina</taxon>
        <taxon>Pezizomycetes</taxon>
        <taxon>Pezizales</taxon>
        <taxon>Tuberaceae</taxon>
        <taxon>Tuber</taxon>
    </lineage>
</organism>
<dbReference type="Gene3D" id="1.20.1270.10">
    <property type="match status" value="1"/>
</dbReference>
<feature type="compositionally biased region" description="Basic and acidic residues" evidence="5">
    <location>
        <begin position="893"/>
        <end position="920"/>
    </location>
</feature>
<keyword evidence="1" id="KW-0547">Nucleotide-binding</keyword>
<feature type="chain" id="PRO_5015437774" evidence="6">
    <location>
        <begin position="26"/>
        <end position="965"/>
    </location>
</feature>
<feature type="region of interest" description="Disordered" evidence="5">
    <location>
        <begin position="838"/>
        <end position="860"/>
    </location>
</feature>
<feature type="region of interest" description="Disordered" evidence="5">
    <location>
        <begin position="615"/>
        <end position="663"/>
    </location>
</feature>
<dbReference type="EMBL" id="NESQ01000008">
    <property type="protein sequence ID" value="PUU83658.1"/>
    <property type="molecule type" value="Genomic_DNA"/>
</dbReference>
<dbReference type="Gene3D" id="3.90.640.10">
    <property type="entry name" value="Actin, Chain A, domain 4"/>
    <property type="match status" value="1"/>
</dbReference>
<dbReference type="Proteomes" id="UP000244722">
    <property type="component" value="Unassembled WGS sequence"/>
</dbReference>
<dbReference type="SUPFAM" id="SSF100934">
    <property type="entry name" value="Heat shock protein 70kD (HSP70), C-terminal subdomain"/>
    <property type="match status" value="1"/>
</dbReference>
<comment type="caution">
    <text evidence="7">The sequence shown here is derived from an EMBL/GenBank/DDBJ whole genome shotgun (WGS) entry which is preliminary data.</text>
</comment>
<dbReference type="OrthoDB" id="10262720at2759"/>
<feature type="compositionally biased region" description="Basic and acidic residues" evidence="5">
    <location>
        <begin position="654"/>
        <end position="663"/>
    </location>
</feature>
<accession>A0A2T7A7E3</accession>
<feature type="compositionally biased region" description="Low complexity" evidence="5">
    <location>
        <begin position="631"/>
        <end position="653"/>
    </location>
</feature>
<dbReference type="Gene3D" id="3.30.30.30">
    <property type="match status" value="1"/>
</dbReference>
<proteinExistence type="predicted"/>
<keyword evidence="8" id="KW-1185">Reference proteome</keyword>
<dbReference type="CDD" id="cd10230">
    <property type="entry name" value="ASKHA_NBD_HSP70_HYOU1"/>
    <property type="match status" value="1"/>
</dbReference>
<gene>
    <name evidence="7" type="ORF">B9Z19DRAFT_1071824</name>
</gene>
<evidence type="ECO:0000256" key="4">
    <source>
        <dbReference type="ARBA" id="ARBA00023186"/>
    </source>
</evidence>
<feature type="compositionally biased region" description="Basic and acidic residues" evidence="5">
    <location>
        <begin position="928"/>
        <end position="965"/>
    </location>
</feature>
<evidence type="ECO:0000256" key="5">
    <source>
        <dbReference type="SAM" id="MobiDB-lite"/>
    </source>
</evidence>
<dbReference type="PRINTS" id="PR00301">
    <property type="entry name" value="HEATSHOCK70"/>
</dbReference>
<dbReference type="Gene3D" id="2.60.34.10">
    <property type="entry name" value="Substrate Binding Domain Of DNAk, Chain A, domain 1"/>
    <property type="match status" value="1"/>
</dbReference>
<keyword evidence="3" id="KW-0067">ATP-binding</keyword>
<dbReference type="AlphaFoldDB" id="A0A2T7A7E3"/>
<dbReference type="InterPro" id="IPR043129">
    <property type="entry name" value="ATPase_NBD"/>
</dbReference>
<sequence>MRPISAPPVALTGLLLLSISSLASASAAVLGIDFGQEFIKAALVKPGIPLEIVLTKDTKRKEVAAVGFKPASNGKEGEFAYPERLYGVDAVNLAARFPHDVYPGLKGIMGRHIMDDSVTAYSARNPALSVVPNVFRSTVAFQSSSAPPKGYGKESFTVEELLAMQFKSIVYNAEALAGANTRIKDVVFTVPAFLKAEERNSLKFAAELAGLKVMNFVSDGLAVGINYATTRTFNESSPEYHVVYDMGAGSTTATVLRFQGRSVKDVGRFNKTIQEVTVLGVGYDTELGGDLFNQKIFEILLDDFVNSPKAKELLVEDPNLKNTIRTNGRAASKLWKEATRVRQILSANIDTVASIESLYKDIDFRSSKITRAAFEEHLAQYEARITKPITDAIGNSNVALSEVNTLIVHGGAVRTPFVGKKIEDIMGGAEKISKQVNPDESAVLGATFKGAAESGAFKVKEIRTQDIGAFGVSIKYKKDAEAKKETVRQIFPFYSKIGIEKVIPLSRNSELTFSTFHNLPPRINDPDQKPEQESLETIQTSNLTDSVKRLQEDFGCTEKDIITKFSIVLNPKDSLPKVIRLWVECGVEVAPEAPKKDASGAFEDVKGFFGYGKKDGEQKVLKDDDSPPPSSSSSSSSSSTGSSPTSSATSKSTKVADSEPKATRRIEKIPVKYTITKDGSPNIPEKDKMSLILKIRAFDKHDKDRKNLEEARNNLEAYTYRARGYLSDDAFIAVSTEEQREKLDAMISEASDWLYGDGYTAGLKEVHQKIKQLEALEAPISKRRAEKDSLPEALNNLNNILASMKGFIERQESLAESGPDDYYSFDVEPLKKAYEKERAWTEEKSAAQEKLQPHEDPVMTSEEVAAKAKELTTELINSIHTIKELDDMRERNLKKAAEKEAKEAEAKAKAEAEAAAKEEGETADETGAEDKTKPESEEKIEKVEEKVEENITEEQKVEERKRDEL</sequence>
<evidence type="ECO:0000313" key="8">
    <source>
        <dbReference type="Proteomes" id="UP000244722"/>
    </source>
</evidence>
<dbReference type="GO" id="GO:0005524">
    <property type="term" value="F:ATP binding"/>
    <property type="evidence" value="ECO:0007669"/>
    <property type="project" value="UniProtKB-KW"/>
</dbReference>
<keyword evidence="6" id="KW-0732">Signal</keyword>
<dbReference type="SUPFAM" id="SSF53067">
    <property type="entry name" value="Actin-like ATPase domain"/>
    <property type="match status" value="2"/>
</dbReference>
<name>A0A2T7A7E3_TUBBO</name>
<keyword evidence="2" id="KW-0256">Endoplasmic reticulum</keyword>
<feature type="compositionally biased region" description="Basic and acidic residues" evidence="5">
    <location>
        <begin position="838"/>
        <end position="857"/>
    </location>
</feature>
<feature type="region of interest" description="Disordered" evidence="5">
    <location>
        <begin position="893"/>
        <end position="965"/>
    </location>
</feature>
<dbReference type="InterPro" id="IPR029048">
    <property type="entry name" value="HSP70_C_sf"/>
</dbReference>
<dbReference type="GO" id="GO:0034663">
    <property type="term" value="C:endoplasmic reticulum chaperone complex"/>
    <property type="evidence" value="ECO:0007669"/>
    <property type="project" value="TreeGrafter"/>
</dbReference>
<dbReference type="Gene3D" id="3.30.420.40">
    <property type="match status" value="2"/>
</dbReference>
<feature type="compositionally biased region" description="Basic and acidic residues" evidence="5">
    <location>
        <begin position="615"/>
        <end position="625"/>
    </location>
</feature>